<comment type="caution">
    <text evidence="1">The sequence shown here is derived from an EMBL/GenBank/DDBJ whole genome shotgun (WGS) entry which is preliminary data.</text>
</comment>
<proteinExistence type="predicted"/>
<name>A0AC60P1W1_IXOPE</name>
<dbReference type="Proteomes" id="UP000805193">
    <property type="component" value="Unassembled WGS sequence"/>
</dbReference>
<accession>A0AC60P1W1</accession>
<gene>
    <name evidence="1" type="ORF">HPB47_009648</name>
</gene>
<dbReference type="EMBL" id="JABSTQ010011282">
    <property type="protein sequence ID" value="KAG0413204.1"/>
    <property type="molecule type" value="Genomic_DNA"/>
</dbReference>
<protein>
    <submittedName>
        <fullName evidence="1">Uncharacterized protein</fullName>
    </submittedName>
</protein>
<evidence type="ECO:0000313" key="2">
    <source>
        <dbReference type="Proteomes" id="UP000805193"/>
    </source>
</evidence>
<reference evidence="1 2" key="1">
    <citation type="journal article" date="2020" name="Cell">
        <title>Large-Scale Comparative Analyses of Tick Genomes Elucidate Their Genetic Diversity and Vector Capacities.</title>
        <authorList>
            <consortium name="Tick Genome and Microbiome Consortium (TIGMIC)"/>
            <person name="Jia N."/>
            <person name="Wang J."/>
            <person name="Shi W."/>
            <person name="Du L."/>
            <person name="Sun Y."/>
            <person name="Zhan W."/>
            <person name="Jiang J.F."/>
            <person name="Wang Q."/>
            <person name="Zhang B."/>
            <person name="Ji P."/>
            <person name="Bell-Sakyi L."/>
            <person name="Cui X.M."/>
            <person name="Yuan T.T."/>
            <person name="Jiang B.G."/>
            <person name="Yang W.F."/>
            <person name="Lam T.T."/>
            <person name="Chang Q.C."/>
            <person name="Ding S.J."/>
            <person name="Wang X.J."/>
            <person name="Zhu J.G."/>
            <person name="Ruan X.D."/>
            <person name="Zhao L."/>
            <person name="Wei J.T."/>
            <person name="Ye R.Z."/>
            <person name="Que T.C."/>
            <person name="Du C.H."/>
            <person name="Zhou Y.H."/>
            <person name="Cheng J.X."/>
            <person name="Dai P.F."/>
            <person name="Guo W.B."/>
            <person name="Han X.H."/>
            <person name="Huang E.J."/>
            <person name="Li L.F."/>
            <person name="Wei W."/>
            <person name="Gao Y.C."/>
            <person name="Liu J.Z."/>
            <person name="Shao H.Z."/>
            <person name="Wang X."/>
            <person name="Wang C.C."/>
            <person name="Yang T.C."/>
            <person name="Huo Q.B."/>
            <person name="Li W."/>
            <person name="Chen H.Y."/>
            <person name="Chen S.E."/>
            <person name="Zhou L.G."/>
            <person name="Ni X.B."/>
            <person name="Tian J.H."/>
            <person name="Sheng Y."/>
            <person name="Liu T."/>
            <person name="Pan Y.S."/>
            <person name="Xia L.Y."/>
            <person name="Li J."/>
            <person name="Zhao F."/>
            <person name="Cao W.C."/>
        </authorList>
    </citation>
    <scope>NUCLEOTIDE SEQUENCE [LARGE SCALE GENOMIC DNA]</scope>
    <source>
        <tissue evidence="1">Larvae</tissue>
    </source>
</reference>
<organism evidence="1 2">
    <name type="scientific">Ixodes persulcatus</name>
    <name type="common">Taiga tick</name>
    <dbReference type="NCBI Taxonomy" id="34615"/>
    <lineage>
        <taxon>Eukaryota</taxon>
        <taxon>Metazoa</taxon>
        <taxon>Ecdysozoa</taxon>
        <taxon>Arthropoda</taxon>
        <taxon>Chelicerata</taxon>
        <taxon>Arachnida</taxon>
        <taxon>Acari</taxon>
        <taxon>Parasitiformes</taxon>
        <taxon>Ixodida</taxon>
        <taxon>Ixodoidea</taxon>
        <taxon>Ixodidae</taxon>
        <taxon>Ixodinae</taxon>
        <taxon>Ixodes</taxon>
    </lineage>
</organism>
<evidence type="ECO:0000313" key="1">
    <source>
        <dbReference type="EMBL" id="KAG0413204.1"/>
    </source>
</evidence>
<keyword evidence="2" id="KW-1185">Reference proteome</keyword>
<sequence length="162" mass="17895">MDDIGESNRCLVEGEEVVNYDHVVEYSVAPEPTADSVRIVALFVKVCDGPLAAVVYAFPATAKRDIEAFMKDVFGWVMRSDDTSAVVAGDLIVDIARQEEKRFASFMLDRFGIASVNKPTVPTTRRRTCIDLVFTKNVPAVSVHPMAVYHSDHKAMVTVVTK</sequence>